<comment type="similarity">
    <text evidence="9">Belongs to the carbohydrate kinase PfkB family. Ribokinase subfamily.</text>
</comment>
<dbReference type="EC" id="2.7.1.15" evidence="9"/>
<evidence type="ECO:0000256" key="2">
    <source>
        <dbReference type="ARBA" id="ARBA00022723"/>
    </source>
</evidence>
<comment type="activity regulation">
    <text evidence="9">Activated by a monovalent cation that binds near, but not in, the active site. The most likely occupant of the site in vivo is potassium. Ion binding induces a conformational change that may alter substrate affinity.</text>
</comment>
<feature type="binding site" evidence="9">
    <location>
        <position position="189"/>
    </location>
    <ligand>
        <name>ATP</name>
        <dbReference type="ChEBI" id="CHEBI:30616"/>
    </ligand>
</feature>
<dbReference type="EMBL" id="QJSP01000024">
    <property type="protein sequence ID" value="PYE12227.1"/>
    <property type="molecule type" value="Genomic_DNA"/>
</dbReference>
<dbReference type="GO" id="GO:0005524">
    <property type="term" value="F:ATP binding"/>
    <property type="evidence" value="ECO:0007669"/>
    <property type="project" value="UniProtKB-UniRule"/>
</dbReference>
<dbReference type="Pfam" id="PF00294">
    <property type="entry name" value="PfkB"/>
    <property type="match status" value="1"/>
</dbReference>
<feature type="binding site" evidence="9">
    <location>
        <position position="258"/>
    </location>
    <ligand>
        <name>substrate</name>
    </ligand>
</feature>
<feature type="binding site" evidence="9">
    <location>
        <position position="252"/>
    </location>
    <ligand>
        <name>K(+)</name>
        <dbReference type="ChEBI" id="CHEBI:29103"/>
    </ligand>
</feature>
<reference evidence="11 12" key="1">
    <citation type="submission" date="2018-06" db="EMBL/GenBank/DDBJ databases">
        <title>Genomic Encyclopedia of Type Strains, Phase IV (KMG-IV): sequencing the most valuable type-strain genomes for metagenomic binning, comparative biology and taxonomic classification.</title>
        <authorList>
            <person name="Goeker M."/>
        </authorList>
    </citation>
    <scope>NUCLEOTIDE SEQUENCE [LARGE SCALE GENOMIC DNA]</scope>
    <source>
        <strain evidence="11 12">DSM 45521</strain>
    </source>
</reference>
<keyword evidence="2 9" id="KW-0479">Metal-binding</keyword>
<feature type="binding site" evidence="9">
    <location>
        <position position="145"/>
    </location>
    <ligand>
        <name>substrate</name>
    </ligand>
</feature>
<comment type="caution">
    <text evidence="9">Lacks conserved residue(s) required for the propagation of feature annotation.</text>
</comment>
<comment type="subunit">
    <text evidence="9">Homodimer.</text>
</comment>
<dbReference type="RefSeq" id="WP_110472646.1">
    <property type="nucleotide sequence ID" value="NZ_QJSP01000024.1"/>
</dbReference>
<dbReference type="GO" id="GO:0005737">
    <property type="term" value="C:cytoplasm"/>
    <property type="evidence" value="ECO:0007669"/>
    <property type="project" value="UniProtKB-SubCell"/>
</dbReference>
<dbReference type="PANTHER" id="PTHR10584:SF166">
    <property type="entry name" value="RIBOKINASE"/>
    <property type="match status" value="1"/>
</dbReference>
<dbReference type="InterPro" id="IPR002139">
    <property type="entry name" value="Ribo/fructo_kinase"/>
</dbReference>
<dbReference type="GO" id="GO:0046872">
    <property type="term" value="F:metal ion binding"/>
    <property type="evidence" value="ECO:0007669"/>
    <property type="project" value="UniProtKB-KW"/>
</dbReference>
<evidence type="ECO:0000313" key="12">
    <source>
        <dbReference type="Proteomes" id="UP000247591"/>
    </source>
</evidence>
<dbReference type="GO" id="GO:0004747">
    <property type="term" value="F:ribokinase activity"/>
    <property type="evidence" value="ECO:0007669"/>
    <property type="project" value="UniProtKB-UniRule"/>
</dbReference>
<feature type="binding site" evidence="9">
    <location>
        <begin position="17"/>
        <end position="19"/>
    </location>
    <ligand>
        <name>substrate</name>
    </ligand>
</feature>
<keyword evidence="6 9" id="KW-0460">Magnesium</keyword>
<dbReference type="PANTHER" id="PTHR10584">
    <property type="entry name" value="SUGAR KINASE"/>
    <property type="match status" value="1"/>
</dbReference>
<comment type="caution">
    <text evidence="11">The sequence shown here is derived from an EMBL/GenBank/DDBJ whole genome shotgun (WGS) entry which is preliminary data.</text>
</comment>
<evidence type="ECO:0000256" key="7">
    <source>
        <dbReference type="ARBA" id="ARBA00022958"/>
    </source>
</evidence>
<evidence type="ECO:0000256" key="1">
    <source>
        <dbReference type="ARBA" id="ARBA00022679"/>
    </source>
</evidence>
<dbReference type="InterPro" id="IPR011611">
    <property type="entry name" value="PfkB_dom"/>
</dbReference>
<name>A0A318RM55_WILLI</name>
<dbReference type="OrthoDB" id="9775849at2"/>
<comment type="subcellular location">
    <subcellularLocation>
        <location evidence="9">Cytoplasm</location>
    </subcellularLocation>
</comment>
<dbReference type="PRINTS" id="PR00990">
    <property type="entry name" value="RIBOKINASE"/>
</dbReference>
<comment type="catalytic activity">
    <reaction evidence="9">
        <text>D-ribose + ATP = D-ribose 5-phosphate + ADP + H(+)</text>
        <dbReference type="Rhea" id="RHEA:13697"/>
        <dbReference type="ChEBI" id="CHEBI:15378"/>
        <dbReference type="ChEBI" id="CHEBI:30616"/>
        <dbReference type="ChEBI" id="CHEBI:47013"/>
        <dbReference type="ChEBI" id="CHEBI:78346"/>
        <dbReference type="ChEBI" id="CHEBI:456216"/>
        <dbReference type="EC" id="2.7.1.15"/>
    </reaction>
</comment>
<evidence type="ECO:0000256" key="4">
    <source>
        <dbReference type="ARBA" id="ARBA00022777"/>
    </source>
</evidence>
<keyword evidence="4 9" id="KW-0418">Kinase</keyword>
<gene>
    <name evidence="9" type="primary">rbsK</name>
    <name evidence="11" type="ORF">DFR67_12467</name>
</gene>
<sequence length="309" mass="30260">MATNPVDTRVIVVGAINVDFVIATVRLPGPGETVVGPRVDRHGGGKGANAAVAAARAGASVELIGAAGADDTGDGALTDLRDDGVDVGAVVRTDAPTGVALIVVDQAGENQIAVGAGANAELTAEQVRDSLTDLRPGDCVLISTEIPGAAVLAAVETAAAAGARCVVNPAPPIPEIADAVQYGPILTPNAGECLELAGMLGADSDTVEEAATALSEATGSAVVVTLGGDGLLVGIPGHGVERIPARAATVRDTTGAGDTFNGVFAARLAAGDTTNAAATVANVAAAMSVSYVGARTGMPTWDQISATSR</sequence>
<dbReference type="HAMAP" id="MF_01987">
    <property type="entry name" value="Ribokinase"/>
    <property type="match status" value="1"/>
</dbReference>
<dbReference type="SUPFAM" id="SSF53613">
    <property type="entry name" value="Ribokinase-like"/>
    <property type="match status" value="1"/>
</dbReference>
<comment type="function">
    <text evidence="9">Catalyzes the phosphorylation of ribose at O-5 in a reaction requiring ATP and magnesium. The resulting D-ribose-5-phosphate can then be used either for sythesis of nucleotides, histidine, and tryptophan, or as a component of the pentose phosphate pathway.</text>
</comment>
<accession>A0A318RM55</accession>
<evidence type="ECO:0000256" key="9">
    <source>
        <dbReference type="HAMAP-Rule" id="MF_01987"/>
    </source>
</evidence>
<dbReference type="Proteomes" id="UP000247591">
    <property type="component" value="Unassembled WGS sequence"/>
</dbReference>
<feature type="binding site" evidence="9">
    <location>
        <position position="293"/>
    </location>
    <ligand>
        <name>K(+)</name>
        <dbReference type="ChEBI" id="CHEBI:29103"/>
    </ligand>
</feature>
<keyword evidence="7 9" id="KW-0630">Potassium</keyword>
<evidence type="ECO:0000259" key="10">
    <source>
        <dbReference type="Pfam" id="PF00294"/>
    </source>
</evidence>
<keyword evidence="12" id="KW-1185">Reference proteome</keyword>
<feature type="binding site" evidence="9">
    <location>
        <begin position="257"/>
        <end position="258"/>
    </location>
    <ligand>
        <name>ATP</name>
        <dbReference type="ChEBI" id="CHEBI:30616"/>
    </ligand>
</feature>
<proteinExistence type="inferred from homology"/>
<evidence type="ECO:0000256" key="6">
    <source>
        <dbReference type="ARBA" id="ARBA00022842"/>
    </source>
</evidence>
<comment type="pathway">
    <text evidence="9">Carbohydrate metabolism; D-ribose degradation; D-ribose 5-phosphate from beta-D-ribopyranose: step 2/2.</text>
</comment>
<dbReference type="Gene3D" id="3.40.1190.20">
    <property type="match status" value="1"/>
</dbReference>
<feature type="binding site" evidence="9">
    <location>
        <position position="282"/>
    </location>
    <ligand>
        <name>ATP</name>
        <dbReference type="ChEBI" id="CHEBI:30616"/>
    </ligand>
</feature>
<organism evidence="11 12">
    <name type="scientific">Williamsia limnetica</name>
    <dbReference type="NCBI Taxonomy" id="882452"/>
    <lineage>
        <taxon>Bacteria</taxon>
        <taxon>Bacillati</taxon>
        <taxon>Actinomycetota</taxon>
        <taxon>Actinomycetes</taxon>
        <taxon>Mycobacteriales</taxon>
        <taxon>Nocardiaceae</taxon>
        <taxon>Williamsia</taxon>
    </lineage>
</organism>
<feature type="binding site" evidence="9">
    <location>
        <position position="254"/>
    </location>
    <ligand>
        <name>K(+)</name>
        <dbReference type="ChEBI" id="CHEBI:29103"/>
    </ligand>
</feature>
<evidence type="ECO:0000256" key="8">
    <source>
        <dbReference type="ARBA" id="ARBA00023277"/>
    </source>
</evidence>
<dbReference type="InterPro" id="IPR011877">
    <property type="entry name" value="Ribokinase"/>
</dbReference>
<keyword evidence="3 9" id="KW-0547">Nucleotide-binding</keyword>
<feature type="binding site" evidence="9">
    <location>
        <position position="288"/>
    </location>
    <ligand>
        <name>K(+)</name>
        <dbReference type="ChEBI" id="CHEBI:29103"/>
    </ligand>
</feature>
<keyword evidence="1 9" id="KW-0808">Transferase</keyword>
<evidence type="ECO:0000256" key="5">
    <source>
        <dbReference type="ARBA" id="ARBA00022840"/>
    </source>
</evidence>
<comment type="cofactor">
    <cofactor evidence="9">
        <name>Mg(2+)</name>
        <dbReference type="ChEBI" id="CHEBI:18420"/>
    </cofactor>
    <text evidence="9">Requires a divalent cation, most likely magnesium in vivo, as an electrophilic catalyst to aid phosphoryl group transfer. It is the chelate of the metal and the nucleotide that is the actual substrate.</text>
</comment>
<feature type="binding site" evidence="9">
    <location>
        <begin position="225"/>
        <end position="230"/>
    </location>
    <ligand>
        <name>ATP</name>
        <dbReference type="ChEBI" id="CHEBI:30616"/>
    </ligand>
</feature>
<dbReference type="InterPro" id="IPR029056">
    <property type="entry name" value="Ribokinase-like"/>
</dbReference>
<feature type="domain" description="Carbohydrate kinase PfkB" evidence="10">
    <location>
        <begin position="8"/>
        <end position="300"/>
    </location>
</feature>
<dbReference type="UniPathway" id="UPA00916">
    <property type="reaction ID" value="UER00889"/>
</dbReference>
<feature type="binding site" evidence="9">
    <location>
        <position position="291"/>
    </location>
    <ligand>
        <name>K(+)</name>
        <dbReference type="ChEBI" id="CHEBI:29103"/>
    </ligand>
</feature>
<dbReference type="AlphaFoldDB" id="A0A318RM55"/>
<feature type="binding site" evidence="9">
    <location>
        <begin position="45"/>
        <end position="49"/>
    </location>
    <ligand>
        <name>substrate</name>
    </ligand>
</feature>
<evidence type="ECO:0000313" key="11">
    <source>
        <dbReference type="EMBL" id="PYE12227.1"/>
    </source>
</evidence>
<keyword evidence="9" id="KW-0963">Cytoplasm</keyword>
<keyword evidence="8 9" id="KW-0119">Carbohydrate metabolism</keyword>
<keyword evidence="5 9" id="KW-0067">ATP-binding</keyword>
<feature type="active site" description="Proton acceptor" evidence="9">
    <location>
        <position position="258"/>
    </location>
</feature>
<evidence type="ECO:0000256" key="3">
    <source>
        <dbReference type="ARBA" id="ARBA00022741"/>
    </source>
</evidence>
<dbReference type="GO" id="GO:0019303">
    <property type="term" value="P:D-ribose catabolic process"/>
    <property type="evidence" value="ECO:0007669"/>
    <property type="project" value="UniProtKB-UniRule"/>
</dbReference>
<protein>
    <recommendedName>
        <fullName evidence="9">Ribokinase</fullName>
        <shortName evidence="9">RK</shortName>
        <ecNumber evidence="9">2.7.1.15</ecNumber>
    </recommendedName>
</protein>